<feature type="compositionally biased region" description="Low complexity" evidence="1">
    <location>
        <begin position="92"/>
        <end position="103"/>
    </location>
</feature>
<dbReference type="InParanoid" id="A0A1D3D2S1"/>
<keyword evidence="3" id="KW-1185">Reference proteome</keyword>
<name>A0A1D3D2S1_9EIME</name>
<proteinExistence type="predicted"/>
<comment type="caution">
    <text evidence="2">The sequence shown here is derived from an EMBL/GenBank/DDBJ whole genome shotgun (WGS) entry which is preliminary data.</text>
</comment>
<dbReference type="Proteomes" id="UP000095192">
    <property type="component" value="Unassembled WGS sequence"/>
</dbReference>
<accession>A0A1D3D2S1</accession>
<dbReference type="EMBL" id="JROU02000996">
    <property type="protein sequence ID" value="OEH77744.1"/>
    <property type="molecule type" value="Genomic_DNA"/>
</dbReference>
<dbReference type="VEuPathDB" id="ToxoDB:LOC34624575"/>
<evidence type="ECO:0000313" key="2">
    <source>
        <dbReference type="EMBL" id="OEH77744.1"/>
    </source>
</evidence>
<dbReference type="VEuPathDB" id="ToxoDB:cyc_07377"/>
<reference evidence="2 3" key="1">
    <citation type="journal article" date="2016" name="BMC Genomics">
        <title>Comparative genomics reveals Cyclospora cayetanensis possesses coccidia-like metabolism and invasion components but unique surface antigens.</title>
        <authorList>
            <person name="Liu S."/>
            <person name="Wang L."/>
            <person name="Zheng H."/>
            <person name="Xu Z."/>
            <person name="Roellig D.M."/>
            <person name="Li N."/>
            <person name="Frace M.A."/>
            <person name="Tang K."/>
            <person name="Arrowood M.J."/>
            <person name="Moss D.M."/>
            <person name="Zhang L."/>
            <person name="Feng Y."/>
            <person name="Xiao L."/>
        </authorList>
    </citation>
    <scope>NUCLEOTIDE SEQUENCE [LARGE SCALE GENOMIC DNA]</scope>
    <source>
        <strain evidence="2 3">CHN_HEN01</strain>
    </source>
</reference>
<evidence type="ECO:0000313" key="3">
    <source>
        <dbReference type="Proteomes" id="UP000095192"/>
    </source>
</evidence>
<organism evidence="2 3">
    <name type="scientific">Cyclospora cayetanensis</name>
    <dbReference type="NCBI Taxonomy" id="88456"/>
    <lineage>
        <taxon>Eukaryota</taxon>
        <taxon>Sar</taxon>
        <taxon>Alveolata</taxon>
        <taxon>Apicomplexa</taxon>
        <taxon>Conoidasida</taxon>
        <taxon>Coccidia</taxon>
        <taxon>Eucoccidiorida</taxon>
        <taxon>Eimeriorina</taxon>
        <taxon>Eimeriidae</taxon>
        <taxon>Cyclospora</taxon>
    </lineage>
</organism>
<gene>
    <name evidence="2" type="ORF">cyc_07377</name>
</gene>
<protein>
    <submittedName>
        <fullName evidence="2">Snf2 family N-terminal domain-containing protein</fullName>
    </submittedName>
</protein>
<evidence type="ECO:0000256" key="1">
    <source>
        <dbReference type="SAM" id="MobiDB-lite"/>
    </source>
</evidence>
<sequence length="276" mass="30230">MDRGWKPHQVIRGASPSTCSMGPPAAATGVILSSREGVVAAACCIGNQLADVLPPFVMGGAPDDGAKGERASRSFTRSFLRLQQKFHGRAEQLQVQQQQQQQQESTACNGSARPLHWPEGDAAQTPSNGECTTVEGADDLNIDGVISALLDRSHAGVEPLSSEQIHQQLRLQLLATRYLQQGRPPPPALMHAIAAALPDSVREEMITRPALMLQLAQQLKIHSREHVLQQLDERKRLLDCVLSEDPKIRERFSQICYLPDDVRRVGMVGDCHGNFL</sequence>
<feature type="region of interest" description="Disordered" evidence="1">
    <location>
        <begin position="1"/>
        <end position="23"/>
    </location>
</feature>
<dbReference type="AlphaFoldDB" id="A0A1D3D2S1"/>
<feature type="region of interest" description="Disordered" evidence="1">
    <location>
        <begin position="90"/>
        <end position="129"/>
    </location>
</feature>